<organism evidence="3 4">
    <name type="scientific">Lihuaxuella thermophila</name>
    <dbReference type="NCBI Taxonomy" id="1173111"/>
    <lineage>
        <taxon>Bacteria</taxon>
        <taxon>Bacillati</taxon>
        <taxon>Bacillota</taxon>
        <taxon>Bacilli</taxon>
        <taxon>Bacillales</taxon>
        <taxon>Thermoactinomycetaceae</taxon>
        <taxon>Lihuaxuella</taxon>
    </lineage>
</organism>
<dbReference type="AlphaFoldDB" id="A0A1H8CPU6"/>
<dbReference type="GO" id="GO:0097367">
    <property type="term" value="F:carbohydrate derivative binding"/>
    <property type="evidence" value="ECO:0007669"/>
    <property type="project" value="InterPro"/>
</dbReference>
<dbReference type="GO" id="GO:1901135">
    <property type="term" value="P:carbohydrate derivative metabolic process"/>
    <property type="evidence" value="ECO:0007669"/>
    <property type="project" value="InterPro"/>
</dbReference>
<dbReference type="InterPro" id="IPR035490">
    <property type="entry name" value="GlmS/FrlB_SIS"/>
</dbReference>
<keyword evidence="3" id="KW-0032">Aminotransferase</keyword>
<proteinExistence type="predicted"/>
<feature type="domain" description="SIS" evidence="2">
    <location>
        <begin position="190"/>
        <end position="331"/>
    </location>
</feature>
<dbReference type="Pfam" id="PF01380">
    <property type="entry name" value="SIS"/>
    <property type="match status" value="2"/>
</dbReference>
<dbReference type="PROSITE" id="PS51464">
    <property type="entry name" value="SIS"/>
    <property type="match status" value="2"/>
</dbReference>
<dbReference type="CDD" id="cd05009">
    <property type="entry name" value="SIS_GlmS_GlmD_2"/>
    <property type="match status" value="1"/>
</dbReference>
<dbReference type="CDD" id="cd05008">
    <property type="entry name" value="SIS_GlmS_GlmD_1"/>
    <property type="match status" value="1"/>
</dbReference>
<evidence type="ECO:0000259" key="2">
    <source>
        <dbReference type="PROSITE" id="PS51464"/>
    </source>
</evidence>
<keyword evidence="3" id="KW-0808">Transferase</keyword>
<dbReference type="PANTHER" id="PTHR10937">
    <property type="entry name" value="GLUCOSAMINE--FRUCTOSE-6-PHOSPHATE AMINOTRANSFERASE, ISOMERIZING"/>
    <property type="match status" value="1"/>
</dbReference>
<keyword evidence="4" id="KW-1185">Reference proteome</keyword>
<dbReference type="Gene3D" id="3.40.50.10490">
    <property type="entry name" value="Glucose-6-phosphate isomerase like protein, domain 1"/>
    <property type="match status" value="2"/>
</dbReference>
<reference evidence="3 4" key="1">
    <citation type="submission" date="2016-10" db="EMBL/GenBank/DDBJ databases">
        <authorList>
            <person name="de Groot N.N."/>
        </authorList>
    </citation>
    <scope>NUCLEOTIDE SEQUENCE [LARGE SCALE GENOMIC DNA]</scope>
    <source>
        <strain evidence="3 4">DSM 46701</strain>
    </source>
</reference>
<dbReference type="RefSeq" id="WP_244527452.1">
    <property type="nucleotide sequence ID" value="NZ_FOCQ01000004.1"/>
</dbReference>
<dbReference type="GO" id="GO:0008483">
    <property type="term" value="F:transaminase activity"/>
    <property type="evidence" value="ECO:0007669"/>
    <property type="project" value="UniProtKB-KW"/>
</dbReference>
<keyword evidence="1" id="KW-0677">Repeat</keyword>
<sequence length="344" mass="37892">MVASHTYDEIISQPDALKQTLQMVKEQRFHEKDPDLTVFSGCGTSYYLAVSAARFFQEVTGKPALAVPASEVILHPEQVFAKGLKYQLVIISRSGTTSEAVAACKTIAGRKEIGVMAVTCHAGSALARLAAESIVLDHIKEKSVVMTQSFTNMLYALQLYSAKTSQNDRIWNELTRLPEQMDQVIGQLPQIRELAENLQYRRFIFLGSGVLTGIAREATLKLKEMTQTECESYSTLEFRHGPISIVDDRTAVILFTSEKTKELDAPLMEEIRSFGGHAVAVGHCADQVSADTALVIETDLSGSCQAILLLPHFQMLAYCRAVKLGLNPDQPRNLNQVVKISIGE</sequence>
<dbReference type="EMBL" id="FOCQ01000004">
    <property type="protein sequence ID" value="SEM96147.1"/>
    <property type="molecule type" value="Genomic_DNA"/>
</dbReference>
<evidence type="ECO:0000256" key="1">
    <source>
        <dbReference type="ARBA" id="ARBA00022737"/>
    </source>
</evidence>
<gene>
    <name evidence="3" type="ORF">SAMN05444955_1044</name>
</gene>
<feature type="domain" description="SIS" evidence="2">
    <location>
        <begin position="25"/>
        <end position="170"/>
    </location>
</feature>
<dbReference type="InterPro" id="IPR035466">
    <property type="entry name" value="GlmS/AgaS_SIS"/>
</dbReference>
<dbReference type="PANTHER" id="PTHR10937:SF4">
    <property type="entry name" value="GLUCOSAMINE-6-PHOSPHATE DEAMINASE"/>
    <property type="match status" value="1"/>
</dbReference>
<protein>
    <submittedName>
        <fullName evidence="3">Glucosamine--fructose-6-phosphate aminotransferase (Isomerizing)</fullName>
    </submittedName>
</protein>
<dbReference type="InterPro" id="IPR046348">
    <property type="entry name" value="SIS_dom_sf"/>
</dbReference>
<dbReference type="Proteomes" id="UP000199695">
    <property type="component" value="Unassembled WGS sequence"/>
</dbReference>
<evidence type="ECO:0000313" key="4">
    <source>
        <dbReference type="Proteomes" id="UP000199695"/>
    </source>
</evidence>
<dbReference type="STRING" id="1173111.SAMN05444955_1044"/>
<accession>A0A1H8CPU6</accession>
<name>A0A1H8CPU6_9BACL</name>
<dbReference type="SUPFAM" id="SSF53697">
    <property type="entry name" value="SIS domain"/>
    <property type="match status" value="1"/>
</dbReference>
<dbReference type="InterPro" id="IPR001347">
    <property type="entry name" value="SIS_dom"/>
</dbReference>
<evidence type="ECO:0000313" key="3">
    <source>
        <dbReference type="EMBL" id="SEM96147.1"/>
    </source>
</evidence>